<dbReference type="GO" id="GO:0043565">
    <property type="term" value="F:sequence-specific DNA binding"/>
    <property type="evidence" value="ECO:0007669"/>
    <property type="project" value="InterPro"/>
</dbReference>
<proteinExistence type="predicted"/>
<feature type="domain" description="HTH araC/xylS-type" evidence="1">
    <location>
        <begin position="235"/>
        <end position="333"/>
    </location>
</feature>
<dbReference type="PROSITE" id="PS01124">
    <property type="entry name" value="HTH_ARAC_FAMILY_2"/>
    <property type="match status" value="1"/>
</dbReference>
<evidence type="ECO:0000313" key="3">
    <source>
        <dbReference type="EMBL" id="WQG88194.1"/>
    </source>
</evidence>
<reference evidence="2 4" key="1">
    <citation type="submission" date="2016-11" db="EMBL/GenBank/DDBJ databases">
        <authorList>
            <person name="Jaros S."/>
            <person name="Januszkiewicz K."/>
            <person name="Wedrychowicz H."/>
        </authorList>
    </citation>
    <scope>NUCLEOTIDE SEQUENCE [LARGE SCALE GENOMIC DNA]</scope>
    <source>
        <strain evidence="2 4">DSM 784</strain>
    </source>
</reference>
<sequence>MYPILHDENKLLLIDRFITEYVHAGHVPTEYLQLVIPNAGLYFESDSDFDMLSQHMQLGYFSVWLHDIFAKKDIVLCPYSPYHLWALHFMYEDTLRTESIKIPEFMLEERQCNLFNLYSEMHRVPMKAGQKVLSFHINIMPSNVPKLVQQYPGLYNLANKRLEKFSGMINDRPYRINAVCNYLIQSIVSCKYVEEVAQYYLHRCCVDLFLNFSLQDATPPPTIQLFTPIQTVMLHQVFNYVTTNPHMQHSVAELANMFNMPGAQLAQGFRHHFCIGITPFINMVRMMHVYNSIMQKSITLGMVAAATGYRNTVDMLKEVDGYYECNVMVMRREQ</sequence>
<dbReference type="InterPro" id="IPR018060">
    <property type="entry name" value="HTH_AraC"/>
</dbReference>
<accession>A0A1K1S1S6</accession>
<protein>
    <recommendedName>
        <fullName evidence="1">HTH araC/xylS-type domain-containing protein</fullName>
    </recommendedName>
</protein>
<dbReference type="AlphaFoldDB" id="A0A1K1S1S6"/>
<organism evidence="2 4">
    <name type="scientific">Chitinophaga sancti</name>
    <dbReference type="NCBI Taxonomy" id="1004"/>
    <lineage>
        <taxon>Bacteria</taxon>
        <taxon>Pseudomonadati</taxon>
        <taxon>Bacteroidota</taxon>
        <taxon>Chitinophagia</taxon>
        <taxon>Chitinophagales</taxon>
        <taxon>Chitinophagaceae</taxon>
        <taxon>Chitinophaga</taxon>
    </lineage>
</organism>
<dbReference type="Proteomes" id="UP000183788">
    <property type="component" value="Unassembled WGS sequence"/>
</dbReference>
<evidence type="ECO:0000313" key="5">
    <source>
        <dbReference type="Proteomes" id="UP001326715"/>
    </source>
</evidence>
<evidence type="ECO:0000313" key="2">
    <source>
        <dbReference type="EMBL" id="SFW78307.1"/>
    </source>
</evidence>
<gene>
    <name evidence="2" type="ORF">SAMN05661012_04627</name>
    <name evidence="3" type="ORF">SR876_25020</name>
</gene>
<name>A0A1K1S1S6_9BACT</name>
<dbReference type="EMBL" id="FPIZ01000016">
    <property type="protein sequence ID" value="SFW78307.1"/>
    <property type="molecule type" value="Genomic_DNA"/>
</dbReference>
<dbReference type="OrthoDB" id="637213at2"/>
<evidence type="ECO:0000259" key="1">
    <source>
        <dbReference type="PROSITE" id="PS01124"/>
    </source>
</evidence>
<dbReference type="EMBL" id="CP140154">
    <property type="protein sequence ID" value="WQG88194.1"/>
    <property type="molecule type" value="Genomic_DNA"/>
</dbReference>
<evidence type="ECO:0000313" key="4">
    <source>
        <dbReference type="Proteomes" id="UP000183788"/>
    </source>
</evidence>
<dbReference type="RefSeq" id="WP_072363597.1">
    <property type="nucleotide sequence ID" value="NZ_CBHWAX010000243.1"/>
</dbReference>
<reference evidence="3 5" key="2">
    <citation type="submission" date="2023-11" db="EMBL/GenBank/DDBJ databases">
        <title>MicrobeMod: A computational toolkit for identifying prokaryotic methylation and restriction-modification with nanopore sequencing.</title>
        <authorList>
            <person name="Crits-Christoph A."/>
            <person name="Kang S.C."/>
            <person name="Lee H."/>
            <person name="Ostrov N."/>
        </authorList>
    </citation>
    <scope>NUCLEOTIDE SEQUENCE [LARGE SCALE GENOMIC DNA]</scope>
    <source>
        <strain evidence="3 5">ATCC 23090</strain>
    </source>
</reference>
<dbReference type="Gene3D" id="1.10.10.60">
    <property type="entry name" value="Homeodomain-like"/>
    <property type="match status" value="1"/>
</dbReference>
<dbReference type="Proteomes" id="UP001326715">
    <property type="component" value="Chromosome"/>
</dbReference>
<keyword evidence="5" id="KW-1185">Reference proteome</keyword>
<dbReference type="GO" id="GO:0003700">
    <property type="term" value="F:DNA-binding transcription factor activity"/>
    <property type="evidence" value="ECO:0007669"/>
    <property type="project" value="InterPro"/>
</dbReference>